<reference evidence="2" key="1">
    <citation type="journal article" date="2021" name="Proc. Natl. Acad. Sci. U.S.A.">
        <title>A Catalog of Tens of Thousands of Viruses from Human Metagenomes Reveals Hidden Associations with Chronic Diseases.</title>
        <authorList>
            <person name="Tisza M.J."/>
            <person name="Buck C.B."/>
        </authorList>
    </citation>
    <scope>NUCLEOTIDE SEQUENCE</scope>
    <source>
        <strain evidence="2">CtES717</strain>
    </source>
</reference>
<name>A0A8S5RSL3_9CAUD</name>
<keyword evidence="1" id="KW-1133">Transmembrane helix</keyword>
<accession>A0A8S5RSL3</accession>
<protein>
    <submittedName>
        <fullName evidence="2">NICKEL AND COBALT RESISTANCE PROTEIN BINDING PROTEIN, SENSOR PROTEIN</fullName>
    </submittedName>
</protein>
<evidence type="ECO:0000256" key="1">
    <source>
        <dbReference type="SAM" id="Phobius"/>
    </source>
</evidence>
<feature type="transmembrane region" description="Helical" evidence="1">
    <location>
        <begin position="6"/>
        <end position="28"/>
    </location>
</feature>
<evidence type="ECO:0000313" key="2">
    <source>
        <dbReference type="EMBL" id="DAE92257.1"/>
    </source>
</evidence>
<keyword evidence="1" id="KW-0472">Membrane</keyword>
<keyword evidence="1" id="KW-0812">Transmembrane</keyword>
<proteinExistence type="predicted"/>
<sequence length="221" mass="25034">MENASRALVIAGGVLLSLIIIGVVMFAYRGITSLQKEKDISLSNEQVSKINEQIEKYTKKSVIYGSEVLSICNAIEDYSRKYPESEGYQKITAKIKIKANGKDNDIKECFKDEYDGIQSLKNDYNEAIRKRDVNGKTTISNGKTIEELYNFLGTGGENGDELKSYFELYGLNDLPTITLLLLKRYELYKGYINTFREKRFKASVVYSNTTGIVKEVVIQPK</sequence>
<organism evidence="2">
    <name type="scientific">Siphoviridae sp. ctES717</name>
    <dbReference type="NCBI Taxonomy" id="2827564"/>
    <lineage>
        <taxon>Viruses</taxon>
        <taxon>Duplodnaviria</taxon>
        <taxon>Heunggongvirae</taxon>
        <taxon>Uroviricota</taxon>
        <taxon>Caudoviricetes</taxon>
    </lineage>
</organism>
<dbReference type="EMBL" id="BK057795">
    <property type="protein sequence ID" value="DAE92257.1"/>
    <property type="molecule type" value="Genomic_DNA"/>
</dbReference>